<feature type="region of interest" description="Disordered" evidence="1">
    <location>
        <begin position="1"/>
        <end position="26"/>
    </location>
</feature>
<dbReference type="STRING" id="1182571.QR90_08555"/>
<feature type="region of interest" description="Disordered" evidence="1">
    <location>
        <begin position="319"/>
        <end position="340"/>
    </location>
</feature>
<name>A0A0A7KG67_9DEIO</name>
<dbReference type="KEGG" id="dsw:QR90_08555"/>
<protein>
    <submittedName>
        <fullName evidence="2">Uncharacterized protein</fullName>
    </submittedName>
</protein>
<evidence type="ECO:0000256" key="1">
    <source>
        <dbReference type="SAM" id="MobiDB-lite"/>
    </source>
</evidence>
<organism evidence="2 3">
    <name type="scientific">Deinococcus radiopugnans</name>
    <dbReference type="NCBI Taxonomy" id="57497"/>
    <lineage>
        <taxon>Bacteria</taxon>
        <taxon>Thermotogati</taxon>
        <taxon>Deinococcota</taxon>
        <taxon>Deinococci</taxon>
        <taxon>Deinococcales</taxon>
        <taxon>Deinococcaceae</taxon>
        <taxon>Deinococcus</taxon>
    </lineage>
</organism>
<accession>A0A0A7KG67</accession>
<gene>
    <name evidence="2" type="ORF">QR90_08555</name>
</gene>
<evidence type="ECO:0000313" key="3">
    <source>
        <dbReference type="Proteomes" id="UP000030634"/>
    </source>
</evidence>
<sequence length="674" mass="73333">MGPGDALPGTVGTGVSSQRPFQGRVQQGAGDPAVILLVRIEGLTELQQPAGKPFEAARAGRVQLRGTPAARRDGDATVELTGMRSRKTLITPPLDVCPRLDGGWWTPVQREKQLPFLLGPERQRRVGRLLGAQPPPEGTGPQFLAAFAAQRAADHDVHGRAADRAKEQGLLHARETGGVGHGDALGPPAPADDAVDQRMVRRLPREKGIGQPQHPDVLETPPQRRQRVGDAHAALPEQRRHAGRPQHVRHQAQELVSGARVSLAGLAAQAIGQQAQRHVQRGISGAACLDAEGPDQPFQHPQASLPGGLGGQFQPRQRRVPGHHAGGAVRLQRPRPSQGVKVRLHQRVGQQAPRGAVAPLACVCVHPRLHHGAQRRVQQRDLRAAHQRDGVLARHVRQGAQVRGLVPDDHRELLGPGPVRQPGPHLPQARAHLRLGVRMLLPAQAAGPGAALQVALDDLVAGARGPAFHRRVHQTERPQRRGRLLRAALSHRHLAGRQRHQGARGEQAVQQGQLRRVQVREAVHHAAPRRQRVQACREVLGPGHVIFLSSVAPRHHPGKGQRHITLAARLCHRLHGLWLQVGAQQFPDQSRQTRLSAGPLDDRLQVVECGTFQGVSQEGLARSRAQWLPAGRLQFLPRRLRQGARRTRPPQRAAQVTARLHVGDDQGHVRGVVR</sequence>
<dbReference type="HOGENOM" id="CLU_407551_0_0_0"/>
<feature type="region of interest" description="Disordered" evidence="1">
    <location>
        <begin position="205"/>
        <end position="232"/>
    </location>
</feature>
<evidence type="ECO:0000313" key="2">
    <source>
        <dbReference type="EMBL" id="AIZ45141.1"/>
    </source>
</evidence>
<dbReference type="EMBL" id="CP010028">
    <property type="protein sequence ID" value="AIZ45141.1"/>
    <property type="molecule type" value="Genomic_DNA"/>
</dbReference>
<proteinExistence type="predicted"/>
<reference evidence="3" key="1">
    <citation type="submission" date="2014-11" db="EMBL/GenBank/DDBJ databases">
        <title>Hymenobacter sp. DG25B genome submission.</title>
        <authorList>
            <person name="Jung H.-Y."/>
            <person name="Kim M.K."/>
            <person name="Srinivasan S."/>
            <person name="Lim S."/>
        </authorList>
    </citation>
    <scope>NUCLEOTIDE SEQUENCE [LARGE SCALE GENOMIC DNA]</scope>
    <source>
        <strain evidence="3">DY59</strain>
    </source>
</reference>
<dbReference type="AlphaFoldDB" id="A0A0A7KG67"/>
<dbReference type="Proteomes" id="UP000030634">
    <property type="component" value="Chromosome"/>
</dbReference>